<dbReference type="SUPFAM" id="SSF102645">
    <property type="entry name" value="CoaB-like"/>
    <property type="match status" value="1"/>
</dbReference>
<dbReference type="GO" id="GO:0010181">
    <property type="term" value="F:FMN binding"/>
    <property type="evidence" value="ECO:0007669"/>
    <property type="project" value="UniProtKB-UniRule"/>
</dbReference>
<keyword evidence="3" id="KW-0460">Magnesium</keyword>
<dbReference type="EC" id="4.1.1.36" evidence="3"/>
<comment type="pathway">
    <text evidence="3 4">Cofactor biosynthesis; coenzyme A biosynthesis; CoA from (R)-pantothenate: step 3/5.</text>
</comment>
<keyword evidence="1 3" id="KW-0210">Decarboxylase</keyword>
<evidence type="ECO:0000256" key="2">
    <source>
        <dbReference type="ARBA" id="ARBA00023239"/>
    </source>
</evidence>
<comment type="pathway">
    <text evidence="3 4">Cofactor biosynthesis; coenzyme A biosynthesis; CoA from (R)-pantothenate: step 2/5.</text>
</comment>
<gene>
    <name evidence="3 8" type="primary">coaBC</name>
    <name evidence="8" type="ORF">FYJ27_08985</name>
    <name evidence="7" type="ORF">L0P62_00900</name>
</gene>
<reference evidence="7" key="2">
    <citation type="submission" date="2022-01" db="EMBL/GenBank/DDBJ databases">
        <title>Collection of gut derived symbiotic bacterial strains cultured from healthy donors.</title>
        <authorList>
            <person name="Lin H."/>
            <person name="Kohout C."/>
            <person name="Waligurski E."/>
            <person name="Pamer E.G."/>
        </authorList>
    </citation>
    <scope>NUCLEOTIDE SEQUENCE</scope>
    <source>
        <strain evidence="7">MSK.14.39</strain>
    </source>
</reference>
<keyword evidence="3 4" id="KW-0285">Flavoprotein</keyword>
<evidence type="ECO:0000313" key="10">
    <source>
        <dbReference type="Proteomes" id="UP001108123"/>
    </source>
</evidence>
<evidence type="ECO:0000313" key="7">
    <source>
        <dbReference type="EMBL" id="MCG4563997.1"/>
    </source>
</evidence>
<dbReference type="GO" id="GO:0004633">
    <property type="term" value="F:phosphopantothenoylcysteine decarboxylase activity"/>
    <property type="evidence" value="ECO:0007669"/>
    <property type="project" value="UniProtKB-UniRule"/>
</dbReference>
<comment type="caution">
    <text evidence="8">The sequence shown here is derived from an EMBL/GenBank/DDBJ whole genome shotgun (WGS) entry which is preliminary data.</text>
</comment>
<comment type="function">
    <text evidence="3">Catalyzes two sequential steps in the biosynthesis of coenzyme A. In the first step cysteine is conjugated to 4'-phosphopantothenate to form 4-phosphopantothenoylcysteine. In the second step the latter compound is decarboxylated to form 4'-phosphopantotheine.</text>
</comment>
<evidence type="ECO:0000256" key="1">
    <source>
        <dbReference type="ARBA" id="ARBA00022793"/>
    </source>
</evidence>
<feature type="binding site" evidence="3">
    <location>
        <position position="321"/>
    </location>
    <ligand>
        <name>CTP</name>
        <dbReference type="ChEBI" id="CHEBI:37563"/>
    </ligand>
</feature>
<comment type="catalytic activity">
    <reaction evidence="3 4">
        <text>N-[(R)-4-phosphopantothenoyl]-L-cysteine + H(+) = (R)-4'-phosphopantetheine + CO2</text>
        <dbReference type="Rhea" id="RHEA:16793"/>
        <dbReference type="ChEBI" id="CHEBI:15378"/>
        <dbReference type="ChEBI" id="CHEBI:16526"/>
        <dbReference type="ChEBI" id="CHEBI:59458"/>
        <dbReference type="ChEBI" id="CHEBI:61723"/>
        <dbReference type="EC" id="4.1.1.36"/>
    </reaction>
</comment>
<sequence>MLKGKNILVGVTGGIAAYKTADLVSKLKKLNANVEVIMTEAATEFVAPLTFQTLSQNLVYVDIFEKLKSWEVEHISLAEKADLVLIAPATANTIGKIANGIADDMLSTVIMATEAKVMFAPAMNTHMYCNPIVEENIEKLTKLGYEFIEPGNGLLACGTYGAGRMAEPIDIIEHVKDFFKDGDLKNQKIVITAGPTIEPLDPVRYMTNFSSGKMGYALAEEAKKRGGEVVLITGPTNIEPPTGIKLVKINTTREMLSAVEAEFDDCQVLIKAAAPLDYRPNEVSNSKIKKNNDVLEMKFIKNPDIAKHFGEMKKSQIMVGFAAETENIIEYAKGKMERKNFDFIVANDVLKEGAGFKADTNIVTIIDRGGEVENYPLMEKNKLANIILDKVVELLIKS</sequence>
<accession>A0A844FIE8</accession>
<dbReference type="NCBIfam" id="TIGR00521">
    <property type="entry name" value="coaBC_dfp"/>
    <property type="match status" value="1"/>
</dbReference>
<feature type="binding site" evidence="3">
    <location>
        <position position="335"/>
    </location>
    <ligand>
        <name>CTP</name>
        <dbReference type="ChEBI" id="CHEBI:37563"/>
    </ligand>
</feature>
<keyword evidence="3 4" id="KW-0436">Ligase</keyword>
<dbReference type="GO" id="GO:0004632">
    <property type="term" value="F:phosphopantothenate--cysteine ligase activity"/>
    <property type="evidence" value="ECO:0007669"/>
    <property type="project" value="UniProtKB-UniRule"/>
</dbReference>
<comment type="caution">
    <text evidence="3">Lacks conserved residue(s) required for the propagation of feature annotation.</text>
</comment>
<feature type="domain" description="DNA/pantothenate metabolism flavoprotein C-terminal" evidence="6">
    <location>
        <begin position="184"/>
        <end position="393"/>
    </location>
</feature>
<dbReference type="InterPro" id="IPR005252">
    <property type="entry name" value="CoaBC"/>
</dbReference>
<evidence type="ECO:0000256" key="3">
    <source>
        <dbReference type="HAMAP-Rule" id="MF_02225"/>
    </source>
</evidence>
<dbReference type="GO" id="GO:0071513">
    <property type="term" value="C:phosphopantothenoylcysteine decarboxylase complex"/>
    <property type="evidence" value="ECO:0007669"/>
    <property type="project" value="TreeGrafter"/>
</dbReference>
<dbReference type="InterPro" id="IPR036551">
    <property type="entry name" value="Flavin_trans-like"/>
</dbReference>
<dbReference type="Pfam" id="PF04127">
    <property type="entry name" value="DFP"/>
    <property type="match status" value="1"/>
</dbReference>
<dbReference type="RefSeq" id="WP_154484535.1">
    <property type="nucleotide sequence ID" value="NZ_JAJBNW010000004.1"/>
</dbReference>
<dbReference type="Pfam" id="PF02441">
    <property type="entry name" value="Flavoprotein"/>
    <property type="match status" value="1"/>
</dbReference>
<feature type="binding site" evidence="3">
    <location>
        <position position="277"/>
    </location>
    <ligand>
        <name>CTP</name>
        <dbReference type="ChEBI" id="CHEBI:37563"/>
    </ligand>
</feature>
<dbReference type="InterPro" id="IPR007085">
    <property type="entry name" value="DNA/pantothenate-metab_flavo_C"/>
</dbReference>
<comment type="similarity">
    <text evidence="3 4">In the C-terminal section; belongs to the PPC synthetase family.</text>
</comment>
<dbReference type="OrthoDB" id="9802554at2"/>
<proteinExistence type="inferred from homology"/>
<feature type="binding site" evidence="3">
    <location>
        <position position="339"/>
    </location>
    <ligand>
        <name>CTP</name>
        <dbReference type="ChEBI" id="CHEBI:37563"/>
    </ligand>
</feature>
<dbReference type="UniPathway" id="UPA00241">
    <property type="reaction ID" value="UER00353"/>
</dbReference>
<feature type="binding site" evidence="3">
    <location>
        <position position="287"/>
    </location>
    <ligand>
        <name>CTP</name>
        <dbReference type="ChEBI" id="CHEBI:37563"/>
    </ligand>
</feature>
<organism evidence="8 9">
    <name type="scientific">Anaerosalibacter bizertensis</name>
    <dbReference type="NCBI Taxonomy" id="932217"/>
    <lineage>
        <taxon>Bacteria</taxon>
        <taxon>Bacillati</taxon>
        <taxon>Bacillota</taxon>
        <taxon>Tissierellia</taxon>
        <taxon>Tissierellales</taxon>
        <taxon>Sporanaerobacteraceae</taxon>
        <taxon>Anaerosalibacter</taxon>
    </lineage>
</organism>
<feature type="region of interest" description="Phosphopantothenate--cysteine ligase" evidence="3">
    <location>
        <begin position="189"/>
        <end position="398"/>
    </location>
</feature>
<evidence type="ECO:0000313" key="9">
    <source>
        <dbReference type="Proteomes" id="UP000462760"/>
    </source>
</evidence>
<evidence type="ECO:0000313" key="8">
    <source>
        <dbReference type="EMBL" id="MSS43857.1"/>
    </source>
</evidence>
<keyword evidence="3 4" id="KW-0288">FMN</keyword>
<dbReference type="InterPro" id="IPR035929">
    <property type="entry name" value="CoaB-like_sf"/>
</dbReference>
<dbReference type="GO" id="GO:0015937">
    <property type="term" value="P:coenzyme A biosynthetic process"/>
    <property type="evidence" value="ECO:0007669"/>
    <property type="project" value="UniProtKB-UniRule"/>
</dbReference>
<dbReference type="GO" id="GO:0015941">
    <property type="term" value="P:pantothenate catabolic process"/>
    <property type="evidence" value="ECO:0007669"/>
    <property type="project" value="InterPro"/>
</dbReference>
<feature type="domain" description="Flavoprotein" evidence="5">
    <location>
        <begin position="5"/>
        <end position="178"/>
    </location>
</feature>
<dbReference type="PANTHER" id="PTHR14359">
    <property type="entry name" value="HOMO-OLIGOMERIC FLAVIN CONTAINING CYS DECARBOXYLASE FAMILY"/>
    <property type="match status" value="1"/>
</dbReference>
<keyword evidence="3" id="KW-0511">Multifunctional enzyme</keyword>
<dbReference type="SUPFAM" id="SSF52507">
    <property type="entry name" value="Homo-oligomeric flavin-containing Cys decarboxylases, HFCD"/>
    <property type="match status" value="1"/>
</dbReference>
<keyword evidence="3" id="KW-0479">Metal-binding</keyword>
<keyword evidence="10" id="KW-1185">Reference proteome</keyword>
<keyword evidence="2 3" id="KW-0456">Lyase</keyword>
<dbReference type="EMBL" id="VULR01000012">
    <property type="protein sequence ID" value="MSS43857.1"/>
    <property type="molecule type" value="Genomic_DNA"/>
</dbReference>
<name>A0A844FIE8_9FIRM</name>
<dbReference type="EC" id="6.3.2.5" evidence="3"/>
<dbReference type="AlphaFoldDB" id="A0A844FIE8"/>
<feature type="region of interest" description="Phosphopantothenoylcysteine decarboxylase" evidence="3">
    <location>
        <begin position="1"/>
        <end position="188"/>
    </location>
</feature>
<comment type="function">
    <text evidence="4">Catalyzes two steps in the biosynthesis of coenzyme A. In the first step cysteine is conjugated to 4'-phosphopantothenate to form 4-phosphopantothenoylcysteine, in the latter compound is decarboxylated to form 4'-phosphopantotheine.</text>
</comment>
<dbReference type="Gene3D" id="3.40.50.10300">
    <property type="entry name" value="CoaB-like"/>
    <property type="match status" value="1"/>
</dbReference>
<evidence type="ECO:0000259" key="5">
    <source>
        <dbReference type="Pfam" id="PF02441"/>
    </source>
</evidence>
<dbReference type="Proteomes" id="UP001108123">
    <property type="component" value="Unassembled WGS sequence"/>
</dbReference>
<dbReference type="Proteomes" id="UP000462760">
    <property type="component" value="Unassembled WGS sequence"/>
</dbReference>
<dbReference type="HAMAP" id="MF_02225">
    <property type="entry name" value="CoaBC"/>
    <property type="match status" value="1"/>
</dbReference>
<comment type="cofactor">
    <cofactor evidence="3">
        <name>Mg(2+)</name>
        <dbReference type="ChEBI" id="CHEBI:18420"/>
    </cofactor>
</comment>
<dbReference type="GO" id="GO:0046872">
    <property type="term" value="F:metal ion binding"/>
    <property type="evidence" value="ECO:0007669"/>
    <property type="project" value="UniProtKB-KW"/>
</dbReference>
<dbReference type="Gene3D" id="3.40.50.1950">
    <property type="entry name" value="Flavin prenyltransferase-like"/>
    <property type="match status" value="1"/>
</dbReference>
<comment type="cofactor">
    <cofactor evidence="3">
        <name>FMN</name>
        <dbReference type="ChEBI" id="CHEBI:58210"/>
    </cofactor>
    <text evidence="3">Binds 1 FMN per subunit.</text>
</comment>
<dbReference type="InterPro" id="IPR003382">
    <property type="entry name" value="Flavoprotein"/>
</dbReference>
<evidence type="ECO:0000259" key="6">
    <source>
        <dbReference type="Pfam" id="PF04127"/>
    </source>
</evidence>
<reference evidence="8 9" key="1">
    <citation type="submission" date="2019-08" db="EMBL/GenBank/DDBJ databases">
        <title>In-depth cultivation of the pig gut microbiome towards novel bacterial diversity and tailored functional studies.</title>
        <authorList>
            <person name="Wylensek D."/>
            <person name="Hitch T.C.A."/>
            <person name="Clavel T."/>
        </authorList>
    </citation>
    <scope>NUCLEOTIDE SEQUENCE [LARGE SCALE GENOMIC DNA]</scope>
    <source>
        <strain evidence="8 9">Med78-601-WT-4W-RMD-3</strain>
    </source>
</reference>
<feature type="active site" description="Proton donor" evidence="3">
    <location>
        <position position="157"/>
    </location>
</feature>
<comment type="similarity">
    <text evidence="3 4">In the N-terminal section; belongs to the HFCD (homo-oligomeric flavin containing Cys decarboxylase) superfamily.</text>
</comment>
<protein>
    <recommendedName>
        <fullName evidence="3">Coenzyme A biosynthesis bifunctional protein CoaBC</fullName>
    </recommendedName>
    <alternativeName>
        <fullName evidence="3">DNA/pantothenate metabolism flavoprotein</fullName>
    </alternativeName>
    <alternativeName>
        <fullName evidence="3">Phosphopantothenoylcysteine synthetase/decarboxylase</fullName>
        <shortName evidence="3">PPCS-PPCDC</shortName>
    </alternativeName>
    <domain>
        <recommendedName>
            <fullName evidence="3">Phosphopantothenoylcysteine decarboxylase</fullName>
            <shortName evidence="3">PPC decarboxylase</shortName>
            <shortName evidence="3">PPC-DC</shortName>
            <ecNumber evidence="3">4.1.1.36</ecNumber>
        </recommendedName>
        <alternativeName>
            <fullName evidence="3">CoaC</fullName>
        </alternativeName>
    </domain>
    <domain>
        <recommendedName>
            <fullName evidence="3">Phosphopantothenate--cysteine ligase</fullName>
            <ecNumber evidence="3">6.3.2.5</ecNumber>
        </recommendedName>
        <alternativeName>
            <fullName evidence="3">CoaB</fullName>
        </alternativeName>
        <alternativeName>
            <fullName evidence="3">Phosphopantothenoylcysteine synthetase</fullName>
            <shortName evidence="3">PPC synthetase</shortName>
            <shortName evidence="3">PPC-S</shortName>
        </alternativeName>
    </domain>
</protein>
<dbReference type="PANTHER" id="PTHR14359:SF6">
    <property type="entry name" value="PHOSPHOPANTOTHENOYLCYSTEINE DECARBOXYLASE"/>
    <property type="match status" value="1"/>
</dbReference>
<dbReference type="EMBL" id="JAKNID010000002">
    <property type="protein sequence ID" value="MCG4563997.1"/>
    <property type="molecule type" value="Genomic_DNA"/>
</dbReference>
<comment type="catalytic activity">
    <reaction evidence="3 4">
        <text>(R)-4'-phosphopantothenate + L-cysteine + CTP = N-[(R)-4-phosphopantothenoyl]-L-cysteine + CMP + diphosphate + H(+)</text>
        <dbReference type="Rhea" id="RHEA:19397"/>
        <dbReference type="ChEBI" id="CHEBI:10986"/>
        <dbReference type="ChEBI" id="CHEBI:15378"/>
        <dbReference type="ChEBI" id="CHEBI:33019"/>
        <dbReference type="ChEBI" id="CHEBI:35235"/>
        <dbReference type="ChEBI" id="CHEBI:37563"/>
        <dbReference type="ChEBI" id="CHEBI:59458"/>
        <dbReference type="ChEBI" id="CHEBI:60377"/>
        <dbReference type="EC" id="6.3.2.5"/>
    </reaction>
</comment>
<evidence type="ECO:0000256" key="4">
    <source>
        <dbReference type="RuleBase" id="RU364078"/>
    </source>
</evidence>